<dbReference type="Proteomes" id="UP000270649">
    <property type="component" value="Unassembled WGS sequence"/>
</dbReference>
<keyword evidence="1" id="KW-1133">Transmembrane helix</keyword>
<proteinExistence type="predicted"/>
<reference evidence="2 5" key="2">
    <citation type="submission" date="2021-01" db="EMBL/GenBank/DDBJ databases">
        <title>Complete genome sequences of Corynebacterium macginleyi strains isolated from infectious keratitis.</title>
        <authorList>
            <person name="Sagerfors S."/>
            <person name="Poehlein A."/>
            <person name="Soderquist B."/>
            <person name="Bruggemann H."/>
        </authorList>
    </citation>
    <scope>NUCLEOTIDE SEQUENCE [LARGE SCALE GENOMIC DNA]</scope>
    <source>
        <strain evidence="2 5">12T220</strain>
    </source>
</reference>
<dbReference type="EMBL" id="REGC01000019">
    <property type="protein sequence ID" value="RMB56811.1"/>
    <property type="molecule type" value="Genomic_DNA"/>
</dbReference>
<reference evidence="3 4" key="1">
    <citation type="submission" date="2018-10" db="EMBL/GenBank/DDBJ databases">
        <title>Corynebacterium macginleyi genome sequencing and assembly of the type strain and two clinical samples.</title>
        <authorList>
            <person name="Bernier A.-M."/>
            <person name="Bernard K."/>
        </authorList>
    </citation>
    <scope>NUCLEOTIDE SEQUENCE [LARGE SCALE GENOMIC DNA]</scope>
    <source>
        <strain evidence="3 4">NML 120205</strain>
    </source>
</reference>
<gene>
    <name evidence="3" type="ORF">D9543_10510</name>
    <name evidence="2" type="ORF">GWO63_011015</name>
</gene>
<evidence type="ECO:0000256" key="1">
    <source>
        <dbReference type="SAM" id="Phobius"/>
    </source>
</evidence>
<name>A0A3M0FVV2_9CORY</name>
<dbReference type="GeneID" id="92746635"/>
<evidence type="ECO:0000313" key="5">
    <source>
        <dbReference type="Proteomes" id="UP001518680"/>
    </source>
</evidence>
<comment type="caution">
    <text evidence="3">The sequence shown here is derived from an EMBL/GenBank/DDBJ whole genome shotgun (WGS) entry which is preliminary data.</text>
</comment>
<evidence type="ECO:0000313" key="4">
    <source>
        <dbReference type="Proteomes" id="UP000270649"/>
    </source>
</evidence>
<keyword evidence="5" id="KW-1185">Reference proteome</keyword>
<dbReference type="Proteomes" id="UP001518680">
    <property type="component" value="Unassembled WGS sequence"/>
</dbReference>
<sequence>MSDTTAPVERRELTAAAYIEMRDSKEFGELRSAYRSFTFPMTVAFFAWYIVYVLTAVFAPGFMAIELGDGGWNVGLVFGLAQFLTTFVITWIYVKYANKNIQPKSVAIREKLEAK</sequence>
<dbReference type="OrthoDB" id="3543412at2"/>
<evidence type="ECO:0000313" key="3">
    <source>
        <dbReference type="EMBL" id="RMB56811.1"/>
    </source>
</evidence>
<protein>
    <submittedName>
        <fullName evidence="3">DUF485 domain-containing protein</fullName>
    </submittedName>
</protein>
<dbReference type="EMBL" id="JAACBX020000002">
    <property type="protein sequence ID" value="MBM0244754.1"/>
    <property type="molecule type" value="Genomic_DNA"/>
</dbReference>
<dbReference type="AlphaFoldDB" id="A0A3M0FVV2"/>
<dbReference type="PANTHER" id="PTHR38441:SF1">
    <property type="entry name" value="MEMBRANE PROTEIN"/>
    <property type="match status" value="1"/>
</dbReference>
<dbReference type="RefSeq" id="WP_121911632.1">
    <property type="nucleotide sequence ID" value="NZ_CP068291.1"/>
</dbReference>
<feature type="transmembrane region" description="Helical" evidence="1">
    <location>
        <begin position="41"/>
        <end position="65"/>
    </location>
</feature>
<keyword evidence="1" id="KW-0472">Membrane</keyword>
<dbReference type="InterPro" id="IPR007436">
    <property type="entry name" value="DUF485"/>
</dbReference>
<organism evidence="3 4">
    <name type="scientific">Corynebacterium macginleyi</name>
    <dbReference type="NCBI Taxonomy" id="38290"/>
    <lineage>
        <taxon>Bacteria</taxon>
        <taxon>Bacillati</taxon>
        <taxon>Actinomycetota</taxon>
        <taxon>Actinomycetes</taxon>
        <taxon>Mycobacteriales</taxon>
        <taxon>Corynebacteriaceae</taxon>
        <taxon>Corynebacterium</taxon>
    </lineage>
</organism>
<evidence type="ECO:0000313" key="2">
    <source>
        <dbReference type="EMBL" id="MBM0244754.1"/>
    </source>
</evidence>
<keyword evidence="1" id="KW-0812">Transmembrane</keyword>
<dbReference type="Pfam" id="PF04341">
    <property type="entry name" value="DUF485"/>
    <property type="match status" value="1"/>
</dbReference>
<dbReference type="PANTHER" id="PTHR38441">
    <property type="entry name" value="INTEGRAL MEMBRANE PROTEIN-RELATED"/>
    <property type="match status" value="1"/>
</dbReference>
<feature type="transmembrane region" description="Helical" evidence="1">
    <location>
        <begin position="71"/>
        <end position="94"/>
    </location>
</feature>
<accession>A0A3M0FVV2</accession>